<organism evidence="1 2">
    <name type="scientific">Quillaja saponaria</name>
    <name type="common">Soap bark tree</name>
    <dbReference type="NCBI Taxonomy" id="32244"/>
    <lineage>
        <taxon>Eukaryota</taxon>
        <taxon>Viridiplantae</taxon>
        <taxon>Streptophyta</taxon>
        <taxon>Embryophyta</taxon>
        <taxon>Tracheophyta</taxon>
        <taxon>Spermatophyta</taxon>
        <taxon>Magnoliopsida</taxon>
        <taxon>eudicotyledons</taxon>
        <taxon>Gunneridae</taxon>
        <taxon>Pentapetalae</taxon>
        <taxon>rosids</taxon>
        <taxon>fabids</taxon>
        <taxon>Fabales</taxon>
        <taxon>Quillajaceae</taxon>
        <taxon>Quillaja</taxon>
    </lineage>
</organism>
<reference evidence="1" key="1">
    <citation type="journal article" date="2023" name="Science">
        <title>Elucidation of the pathway for biosynthesis of saponin adjuvants from the soapbark tree.</title>
        <authorList>
            <person name="Reed J."/>
            <person name="Orme A."/>
            <person name="El-Demerdash A."/>
            <person name="Owen C."/>
            <person name="Martin L.B.B."/>
            <person name="Misra R.C."/>
            <person name="Kikuchi S."/>
            <person name="Rejzek M."/>
            <person name="Martin A.C."/>
            <person name="Harkess A."/>
            <person name="Leebens-Mack J."/>
            <person name="Louveau T."/>
            <person name="Stephenson M.J."/>
            <person name="Osbourn A."/>
        </authorList>
    </citation>
    <scope>NUCLEOTIDE SEQUENCE</scope>
    <source>
        <strain evidence="1">S10</strain>
    </source>
</reference>
<name>A0AAD7VII2_QUISA</name>
<dbReference type="KEGG" id="qsa:O6P43_006740"/>
<dbReference type="AlphaFoldDB" id="A0AAD7VII2"/>
<evidence type="ECO:0000313" key="1">
    <source>
        <dbReference type="EMBL" id="KAJ7977047.1"/>
    </source>
</evidence>
<gene>
    <name evidence="1" type="ORF">O6P43_006740</name>
</gene>
<dbReference type="EMBL" id="JARAOO010000003">
    <property type="protein sequence ID" value="KAJ7977047.1"/>
    <property type="molecule type" value="Genomic_DNA"/>
</dbReference>
<accession>A0AAD7VII2</accession>
<proteinExistence type="predicted"/>
<protein>
    <submittedName>
        <fullName evidence="1">Uncharacterized protein</fullName>
    </submittedName>
</protein>
<keyword evidence="2" id="KW-1185">Reference proteome</keyword>
<sequence length="169" mass="19421">MTYYAPYMYESHAIDNHPTLFGDTTCNPQALQALNAQADEDYGGKQMPCYSNWNRPSEYDFFSGDYWRENNFFSFGNGSDHNVCDDSMEKGGLDQCDEDCTNYISCQEDVENHPSCDNDSCSNYKTWFGYGGEKDDLNQGAQESIVPYSYSQDEMGFYESIFGNWPCFR</sequence>
<evidence type="ECO:0000313" key="2">
    <source>
        <dbReference type="Proteomes" id="UP001163823"/>
    </source>
</evidence>
<comment type="caution">
    <text evidence="1">The sequence shown here is derived from an EMBL/GenBank/DDBJ whole genome shotgun (WGS) entry which is preliminary data.</text>
</comment>
<dbReference type="Proteomes" id="UP001163823">
    <property type="component" value="Chromosome 3"/>
</dbReference>